<protein>
    <submittedName>
        <fullName evidence="1">Uncharacterized protein</fullName>
    </submittedName>
</protein>
<reference evidence="1 2" key="1">
    <citation type="submission" date="2014-09" db="EMBL/GenBank/DDBJ databases">
        <authorList>
            <person name="Loux Valentin"/>
            <person name="Dugat Thibaut"/>
        </authorList>
    </citation>
    <scope>NUCLEOTIDE SEQUENCE [LARGE SCALE GENOMIC DNA]</scope>
    <source>
        <strain evidence="1 2">BOV-10_179</strain>
    </source>
</reference>
<dbReference type="RefSeq" id="WP_045889940.1">
    <property type="nucleotide sequence ID" value="NZ_FLLZ01000055.1"/>
</dbReference>
<dbReference type="EMBL" id="CCXQ01000037">
    <property type="protein sequence ID" value="CEG20588.1"/>
    <property type="molecule type" value="Genomic_DNA"/>
</dbReference>
<evidence type="ECO:0000313" key="1">
    <source>
        <dbReference type="EMBL" id="CEG20588.1"/>
    </source>
</evidence>
<organism evidence="1 2">
    <name type="scientific">Anaplasma phagocytophilum</name>
    <name type="common">Ehrlichia phagocytophila</name>
    <dbReference type="NCBI Taxonomy" id="948"/>
    <lineage>
        <taxon>Bacteria</taxon>
        <taxon>Pseudomonadati</taxon>
        <taxon>Pseudomonadota</taxon>
        <taxon>Alphaproteobacteria</taxon>
        <taxon>Rickettsiales</taxon>
        <taxon>Anaplasmataceae</taxon>
        <taxon>Anaplasma</taxon>
        <taxon>phagocytophilum group</taxon>
    </lineage>
</organism>
<dbReference type="AlphaFoldDB" id="A0A098EE70"/>
<sequence>MTLSEEKNRRMTKKYILLQLLREISRPDINGMTELGNKIKIGGYSLTTCDRTSKAVELAGLHQKY</sequence>
<dbReference type="Proteomes" id="UP000055047">
    <property type="component" value="Unassembled WGS sequence"/>
</dbReference>
<gene>
    <name evidence="1" type="ORF">ANAPHAGO_00673</name>
</gene>
<evidence type="ECO:0000313" key="2">
    <source>
        <dbReference type="Proteomes" id="UP000055047"/>
    </source>
</evidence>
<name>A0A098EE70_ANAPH</name>
<proteinExistence type="predicted"/>
<accession>A0A098EE70</accession>